<accession>X1UPZ3</accession>
<organism evidence="1">
    <name type="scientific">marine sediment metagenome</name>
    <dbReference type="NCBI Taxonomy" id="412755"/>
    <lineage>
        <taxon>unclassified sequences</taxon>
        <taxon>metagenomes</taxon>
        <taxon>ecological metagenomes</taxon>
    </lineage>
</organism>
<evidence type="ECO:0000313" key="1">
    <source>
        <dbReference type="EMBL" id="GAJ19528.1"/>
    </source>
</evidence>
<reference evidence="1" key="1">
    <citation type="journal article" date="2014" name="Front. Microbiol.">
        <title>High frequency of phylogenetically diverse reductive dehalogenase-homologous genes in deep subseafloor sedimentary metagenomes.</title>
        <authorList>
            <person name="Kawai M."/>
            <person name="Futagami T."/>
            <person name="Toyoda A."/>
            <person name="Takaki Y."/>
            <person name="Nishi S."/>
            <person name="Hori S."/>
            <person name="Arai W."/>
            <person name="Tsubouchi T."/>
            <person name="Morono Y."/>
            <person name="Uchiyama I."/>
            <person name="Ito T."/>
            <person name="Fujiyama A."/>
            <person name="Inagaki F."/>
            <person name="Takami H."/>
        </authorList>
    </citation>
    <scope>NUCLEOTIDE SEQUENCE</scope>
    <source>
        <strain evidence="1">Expedition CK06-06</strain>
    </source>
</reference>
<dbReference type="EMBL" id="BARW01035330">
    <property type="protein sequence ID" value="GAJ19528.1"/>
    <property type="molecule type" value="Genomic_DNA"/>
</dbReference>
<feature type="non-terminal residue" evidence="1">
    <location>
        <position position="1"/>
    </location>
</feature>
<proteinExistence type="predicted"/>
<sequence length="205" mass="23682">RNDENNSLVIAADEPEPAEYLGFGNHWTVIDSAHPESDTHKWRYDDFHIGVGKNGDNLRVYTTPQIPWDYRTPHAMSFAAIRDPAASQRPTTYSAMVDGITDLHNDRNRRHIAFIERGNKVYASCGNGSAFTEVEVEGIGYYYRYWLRWVRTATGVEFYVNGILKTTITTNVPNYQNMCRFLFQMIGTYNAVRYIHFTHPHYSES</sequence>
<gene>
    <name evidence="1" type="ORF">S12H4_55127</name>
</gene>
<comment type="caution">
    <text evidence="1">The sequence shown here is derived from an EMBL/GenBank/DDBJ whole genome shotgun (WGS) entry which is preliminary data.</text>
</comment>
<name>X1UPZ3_9ZZZZ</name>
<dbReference type="AlphaFoldDB" id="X1UPZ3"/>
<protein>
    <submittedName>
        <fullName evidence="1">Uncharacterized protein</fullName>
    </submittedName>
</protein>